<organism evidence="1 2">
    <name type="scientific">Desulfonema ishimotonii</name>
    <dbReference type="NCBI Taxonomy" id="45657"/>
    <lineage>
        <taxon>Bacteria</taxon>
        <taxon>Pseudomonadati</taxon>
        <taxon>Thermodesulfobacteriota</taxon>
        <taxon>Desulfobacteria</taxon>
        <taxon>Desulfobacterales</taxon>
        <taxon>Desulfococcaceae</taxon>
        <taxon>Desulfonema</taxon>
    </lineage>
</organism>
<reference evidence="2" key="2">
    <citation type="submission" date="2019-01" db="EMBL/GenBank/DDBJ databases">
        <title>Genome sequence of Desulfonema ishimotonii strain Tokyo 01.</title>
        <authorList>
            <person name="Fukui M."/>
        </authorList>
    </citation>
    <scope>NUCLEOTIDE SEQUENCE [LARGE SCALE GENOMIC DNA]</scope>
    <source>
        <strain evidence="2">Tokyo 01</strain>
    </source>
</reference>
<proteinExistence type="predicted"/>
<name>A0A401FZT1_9BACT</name>
<keyword evidence="2" id="KW-1185">Reference proteome</keyword>
<dbReference type="RefSeq" id="WP_124329611.1">
    <property type="nucleotide sequence ID" value="NZ_BEXT01000001.1"/>
</dbReference>
<dbReference type="Proteomes" id="UP000288096">
    <property type="component" value="Unassembled WGS sequence"/>
</dbReference>
<dbReference type="EMBL" id="BEXT01000001">
    <property type="protein sequence ID" value="GBC62446.1"/>
    <property type="molecule type" value="Genomic_DNA"/>
</dbReference>
<evidence type="ECO:0000313" key="1">
    <source>
        <dbReference type="EMBL" id="GBC62446.1"/>
    </source>
</evidence>
<protein>
    <submittedName>
        <fullName evidence="1">Uncharacterized protein</fullName>
    </submittedName>
</protein>
<accession>A0A401FZT1</accession>
<comment type="caution">
    <text evidence="1">The sequence shown here is derived from an EMBL/GenBank/DDBJ whole genome shotgun (WGS) entry which is preliminary data.</text>
</comment>
<reference evidence="2" key="1">
    <citation type="submission" date="2017-11" db="EMBL/GenBank/DDBJ databases">
        <authorList>
            <person name="Watanabe M."/>
            <person name="Kojima H."/>
        </authorList>
    </citation>
    <scope>NUCLEOTIDE SEQUENCE [LARGE SCALE GENOMIC DNA]</scope>
    <source>
        <strain evidence="2">Tokyo 01</strain>
    </source>
</reference>
<gene>
    <name evidence="1" type="ORF">DENIS_3418</name>
</gene>
<evidence type="ECO:0000313" key="2">
    <source>
        <dbReference type="Proteomes" id="UP000288096"/>
    </source>
</evidence>
<dbReference type="AlphaFoldDB" id="A0A401FZT1"/>
<sequence length="157" mass="18502">MTINLLKGEISEAAKILWMVLSFFALKPEQQIVKIGPAGDWFCKEDENKNPGANYLIGMGIVYEEYWIFGFDEAKNEHEEMIFKSIYEQLEKMFAEDRCWSENALSENDDWQHLRMLAHKALDALGLHLHPLRKPICFPDVIHIDHYDYKRDPWKIS</sequence>